<keyword evidence="1" id="KW-0479">Metal-binding</keyword>
<dbReference type="InterPro" id="IPR013083">
    <property type="entry name" value="Znf_RING/FYVE/PHD"/>
</dbReference>
<keyword evidence="3" id="KW-0812">Transmembrane</keyword>
<feature type="domain" description="RING-type" evidence="4">
    <location>
        <begin position="246"/>
        <end position="313"/>
    </location>
</feature>
<keyword evidence="6" id="KW-1185">Reference proteome</keyword>
<feature type="transmembrane region" description="Helical" evidence="3">
    <location>
        <begin position="6"/>
        <end position="28"/>
    </location>
</feature>
<evidence type="ECO:0000256" key="2">
    <source>
        <dbReference type="SAM" id="MobiDB-lite"/>
    </source>
</evidence>
<organism evidence="5 6">
    <name type="scientific">Stephanodiscus triporus</name>
    <dbReference type="NCBI Taxonomy" id="2934178"/>
    <lineage>
        <taxon>Eukaryota</taxon>
        <taxon>Sar</taxon>
        <taxon>Stramenopiles</taxon>
        <taxon>Ochrophyta</taxon>
        <taxon>Bacillariophyta</taxon>
        <taxon>Coscinodiscophyceae</taxon>
        <taxon>Thalassiosirophycidae</taxon>
        <taxon>Stephanodiscales</taxon>
        <taxon>Stephanodiscaceae</taxon>
        <taxon>Stephanodiscus</taxon>
    </lineage>
</organism>
<sequence>MPDLHSSLGITVITVWGILALCGMLALLNELIRGVTRDLLAWIMFPCCSDCLPPRVNEEEIEYEHLSSLQRLEMDNLRSRAILRHLSRFTSSLKIENMHTQSPDSELSSLMGKDSGGPVKGKQTSVDDVEMGVAATDSSLQLKTQNACDKGDFEYTHVLIPCPGQVIAVRNGKVVGDSCMDNEKEMNRSSLLRKLFYRKSKVGQDINFVEKEQSEDGVSCTNDEAGEVNDPVNEVVSKKRSVPIFCAICLAKYEISDRVCWSSNSECSHVFHEDCMLKWLVALGRKRSKRKCFSENPSEKKLLDFDLTCPCCRQNFISRNLILEVEVHV</sequence>
<keyword evidence="3" id="KW-0472">Membrane</keyword>
<name>A0ABD3MC46_9STRA</name>
<dbReference type="InterPro" id="IPR001841">
    <property type="entry name" value="Znf_RING"/>
</dbReference>
<accession>A0ABD3MC46</accession>
<evidence type="ECO:0000256" key="1">
    <source>
        <dbReference type="PROSITE-ProRule" id="PRU00175"/>
    </source>
</evidence>
<dbReference type="EMBL" id="JALLAZ020001849">
    <property type="protein sequence ID" value="KAL3761559.1"/>
    <property type="molecule type" value="Genomic_DNA"/>
</dbReference>
<proteinExistence type="predicted"/>
<keyword evidence="1" id="KW-0863">Zinc-finger</keyword>
<reference evidence="5 6" key="1">
    <citation type="submission" date="2024-10" db="EMBL/GenBank/DDBJ databases">
        <title>Updated reference genomes for cyclostephanoid diatoms.</title>
        <authorList>
            <person name="Roberts W.R."/>
            <person name="Alverson A.J."/>
        </authorList>
    </citation>
    <scope>NUCLEOTIDE SEQUENCE [LARGE SCALE GENOMIC DNA]</scope>
    <source>
        <strain evidence="5 6">AJA276-08</strain>
    </source>
</reference>
<dbReference type="CDD" id="cd16448">
    <property type="entry name" value="RING-H2"/>
    <property type="match status" value="1"/>
</dbReference>
<evidence type="ECO:0000259" key="4">
    <source>
        <dbReference type="PROSITE" id="PS50089"/>
    </source>
</evidence>
<dbReference type="PROSITE" id="PS50089">
    <property type="entry name" value="ZF_RING_2"/>
    <property type="match status" value="1"/>
</dbReference>
<dbReference type="SUPFAM" id="SSF57850">
    <property type="entry name" value="RING/U-box"/>
    <property type="match status" value="1"/>
</dbReference>
<evidence type="ECO:0000256" key="3">
    <source>
        <dbReference type="SAM" id="Phobius"/>
    </source>
</evidence>
<dbReference type="Proteomes" id="UP001530315">
    <property type="component" value="Unassembled WGS sequence"/>
</dbReference>
<evidence type="ECO:0000313" key="6">
    <source>
        <dbReference type="Proteomes" id="UP001530315"/>
    </source>
</evidence>
<evidence type="ECO:0000313" key="5">
    <source>
        <dbReference type="EMBL" id="KAL3761559.1"/>
    </source>
</evidence>
<dbReference type="AlphaFoldDB" id="A0ABD3MC46"/>
<keyword evidence="3" id="KW-1133">Transmembrane helix</keyword>
<feature type="region of interest" description="Disordered" evidence="2">
    <location>
        <begin position="101"/>
        <end position="124"/>
    </location>
</feature>
<comment type="caution">
    <text evidence="5">The sequence shown here is derived from an EMBL/GenBank/DDBJ whole genome shotgun (WGS) entry which is preliminary data.</text>
</comment>
<protein>
    <recommendedName>
        <fullName evidence="4">RING-type domain-containing protein</fullName>
    </recommendedName>
</protein>
<keyword evidence="1" id="KW-0862">Zinc</keyword>
<dbReference type="GO" id="GO:0008270">
    <property type="term" value="F:zinc ion binding"/>
    <property type="evidence" value="ECO:0007669"/>
    <property type="project" value="UniProtKB-KW"/>
</dbReference>
<dbReference type="Gene3D" id="3.30.40.10">
    <property type="entry name" value="Zinc/RING finger domain, C3HC4 (zinc finger)"/>
    <property type="match status" value="1"/>
</dbReference>
<gene>
    <name evidence="5" type="ORF">ACHAW5_010728</name>
</gene>